<dbReference type="AlphaFoldDB" id="A0A8J7YSR2"/>
<dbReference type="GO" id="GO:0003824">
    <property type="term" value="F:catalytic activity"/>
    <property type="evidence" value="ECO:0007669"/>
    <property type="project" value="InterPro"/>
</dbReference>
<dbReference type="PANTHER" id="PTHR43459">
    <property type="entry name" value="ENOYL-COA HYDRATASE"/>
    <property type="match status" value="1"/>
</dbReference>
<dbReference type="PROSITE" id="PS00166">
    <property type="entry name" value="ENOYL_COA_HYDRATASE"/>
    <property type="match status" value="1"/>
</dbReference>
<dbReference type="Proteomes" id="UP000750197">
    <property type="component" value="Unassembled WGS sequence"/>
</dbReference>
<dbReference type="Proteomes" id="UP000716004">
    <property type="component" value="Unassembled WGS sequence"/>
</dbReference>
<dbReference type="InterPro" id="IPR014748">
    <property type="entry name" value="Enoyl-CoA_hydra_C"/>
</dbReference>
<dbReference type="NCBIfam" id="NF004725">
    <property type="entry name" value="PRK06072.1"/>
    <property type="match status" value="1"/>
</dbReference>
<comment type="similarity">
    <text evidence="1">Belongs to the enoyl-CoA hydratase/isomerase family.</text>
</comment>
<dbReference type="EMBL" id="JAHEAC010000006">
    <property type="protein sequence ID" value="MBX8643412.1"/>
    <property type="molecule type" value="Genomic_DNA"/>
</dbReference>
<reference evidence="3" key="1">
    <citation type="submission" date="2021-05" db="EMBL/GenBank/DDBJ databases">
        <title>Genomic insights into ecological role and evolution of a novel Thermoplasmata order Candidatus Sysuiplasmatales.</title>
        <authorList>
            <person name="Yuan Y."/>
        </authorList>
    </citation>
    <scope>NUCLEOTIDE SEQUENCE</scope>
    <source>
        <strain evidence="3">TUT19-bin139</strain>
        <strain evidence="2">YP2-bin.285</strain>
    </source>
</reference>
<comment type="caution">
    <text evidence="3">The sequence shown here is derived from an EMBL/GenBank/DDBJ whole genome shotgun (WGS) entry which is preliminary data.</text>
</comment>
<dbReference type="InterPro" id="IPR018376">
    <property type="entry name" value="Enoyl-CoA_hyd/isom_CS"/>
</dbReference>
<organism evidence="3 4">
    <name type="scientific">Candidatus Sysuiplasma superficiale</name>
    <dbReference type="NCBI Taxonomy" id="2823368"/>
    <lineage>
        <taxon>Archaea</taxon>
        <taxon>Methanobacteriati</taxon>
        <taxon>Thermoplasmatota</taxon>
        <taxon>Thermoplasmata</taxon>
        <taxon>Candidatus Sysuiplasmatales</taxon>
        <taxon>Candidatus Sysuiplasmataceae</taxon>
        <taxon>Candidatus Sysuiplasma</taxon>
    </lineage>
</organism>
<dbReference type="CDD" id="cd06558">
    <property type="entry name" value="crotonase-like"/>
    <property type="match status" value="1"/>
</dbReference>
<evidence type="ECO:0000256" key="1">
    <source>
        <dbReference type="RuleBase" id="RU003707"/>
    </source>
</evidence>
<evidence type="ECO:0000313" key="4">
    <source>
        <dbReference type="Proteomes" id="UP000750197"/>
    </source>
</evidence>
<evidence type="ECO:0000313" key="2">
    <source>
        <dbReference type="EMBL" id="MBX8632408.1"/>
    </source>
</evidence>
<name>A0A8J7YSR2_9ARCH</name>
<dbReference type="InterPro" id="IPR001753">
    <property type="entry name" value="Enoyl-CoA_hydra/iso"/>
</dbReference>
<evidence type="ECO:0000313" key="3">
    <source>
        <dbReference type="EMBL" id="MBX8643412.1"/>
    </source>
</evidence>
<dbReference type="SUPFAM" id="SSF52096">
    <property type="entry name" value="ClpP/crotonase"/>
    <property type="match status" value="1"/>
</dbReference>
<proteinExistence type="inferred from homology"/>
<dbReference type="PANTHER" id="PTHR43459:SF1">
    <property type="entry name" value="EG:BACN32G11.4 PROTEIN"/>
    <property type="match status" value="1"/>
</dbReference>
<dbReference type="InterPro" id="IPR029045">
    <property type="entry name" value="ClpP/crotonase-like_dom_sf"/>
</dbReference>
<dbReference type="Pfam" id="PF00378">
    <property type="entry name" value="ECH_1"/>
    <property type="match status" value="1"/>
</dbReference>
<dbReference type="EMBL" id="JAGVSJ010000025">
    <property type="protein sequence ID" value="MBX8632408.1"/>
    <property type="molecule type" value="Genomic_DNA"/>
</dbReference>
<dbReference type="Gene3D" id="1.10.12.10">
    <property type="entry name" value="Lyase 2-enoyl-coa Hydratase, Chain A, domain 2"/>
    <property type="match status" value="1"/>
</dbReference>
<accession>A0A8J7YSR2</accession>
<protein>
    <submittedName>
        <fullName evidence="3">Enoyl-CoA hydratase/isomerase family protein</fullName>
    </submittedName>
</protein>
<dbReference type="Gene3D" id="3.90.226.10">
    <property type="entry name" value="2-enoyl-CoA Hydratase, Chain A, domain 1"/>
    <property type="match status" value="1"/>
</dbReference>
<gene>
    <name evidence="2" type="ORF">J9259_07850</name>
    <name evidence="3" type="ORF">KIY12_01600</name>
</gene>
<sequence>MTALDVSVDGPVAQLTMNRAEKLNALNLDMRLELIDTLRKLNSSRDVRTVVLTGRGRAFCVGADIESISADLSDDLRKTFHPILREIIFGPKIFISAVDGVAAGAGISLAVACDIRYCSPGSKFVTAFHRIGLAPDTGLTYMLTRLAPASAVGELMLRGGEFTGEKAGEWNLFRLSDNPVPAALSAARDISAGPSLSYSASKELLNRSLFGDIDDYLSLEAELQGKLGRSLDFAEGVSAFREKRKPSFSGK</sequence>